<comment type="caution">
    <text evidence="2">The sequence shown here is derived from an EMBL/GenBank/DDBJ whole genome shotgun (WGS) entry which is preliminary data.</text>
</comment>
<evidence type="ECO:0000259" key="1">
    <source>
        <dbReference type="PROSITE" id="PS50878"/>
    </source>
</evidence>
<dbReference type="InterPro" id="IPR000477">
    <property type="entry name" value="RT_dom"/>
</dbReference>
<dbReference type="CDD" id="cd01651">
    <property type="entry name" value="RT_G2_intron"/>
    <property type="match status" value="1"/>
</dbReference>
<evidence type="ECO:0000313" key="2">
    <source>
        <dbReference type="EMBL" id="KAJ3667672.1"/>
    </source>
</evidence>
<dbReference type="GO" id="GO:0006315">
    <property type="term" value="P:homing of group II introns"/>
    <property type="evidence" value="ECO:0007669"/>
    <property type="project" value="TreeGrafter"/>
</dbReference>
<accession>A0AAD5W4X9</accession>
<dbReference type="Proteomes" id="UP001210211">
    <property type="component" value="Unassembled WGS sequence"/>
</dbReference>
<organism evidence="2 3">
    <name type="scientific">Rhynchospora tenuis</name>
    <dbReference type="NCBI Taxonomy" id="198213"/>
    <lineage>
        <taxon>Eukaryota</taxon>
        <taxon>Viridiplantae</taxon>
        <taxon>Streptophyta</taxon>
        <taxon>Embryophyta</taxon>
        <taxon>Tracheophyta</taxon>
        <taxon>Spermatophyta</taxon>
        <taxon>Magnoliopsida</taxon>
        <taxon>Liliopsida</taxon>
        <taxon>Poales</taxon>
        <taxon>Cyperaceae</taxon>
        <taxon>Cyperoideae</taxon>
        <taxon>Rhynchosporeae</taxon>
        <taxon>Rhynchospora</taxon>
    </lineage>
</organism>
<dbReference type="PANTHER" id="PTHR33642:SF5">
    <property type="entry name" value="MATURASE"/>
    <property type="match status" value="1"/>
</dbReference>
<keyword evidence="3" id="KW-1185">Reference proteome</keyword>
<dbReference type="EMBL" id="JAMRDG010001449">
    <property type="protein sequence ID" value="KAJ3667672.1"/>
    <property type="molecule type" value="Genomic_DNA"/>
</dbReference>
<proteinExistence type="predicted"/>
<dbReference type="PROSITE" id="PS50878">
    <property type="entry name" value="RT_POL"/>
    <property type="match status" value="1"/>
</dbReference>
<reference evidence="2 3" key="1">
    <citation type="journal article" date="2022" name="Cell">
        <title>Repeat-based holocentromeres influence genome architecture and karyotype evolution.</title>
        <authorList>
            <person name="Hofstatter P.G."/>
            <person name="Thangavel G."/>
            <person name="Lux T."/>
            <person name="Neumann P."/>
            <person name="Vondrak T."/>
            <person name="Novak P."/>
            <person name="Zhang M."/>
            <person name="Costa L."/>
            <person name="Castellani M."/>
            <person name="Scott A."/>
            <person name="Toegelov H."/>
            <person name="Fuchs J."/>
            <person name="Mata-Sucre Y."/>
            <person name="Dias Y."/>
            <person name="Vanzela A.L.L."/>
            <person name="Huettel B."/>
            <person name="Almeida C.C.S."/>
            <person name="Simkova H."/>
            <person name="Souza G."/>
            <person name="Pedrosa-Harand A."/>
            <person name="Macas J."/>
            <person name="Mayer K.F.X."/>
            <person name="Houben A."/>
            <person name="Marques A."/>
        </authorList>
    </citation>
    <scope>NUCLEOTIDE SEQUENCE [LARGE SCALE GENOMIC DNA]</scope>
    <source>
        <strain evidence="2">RhyTen1mFocal</strain>
    </source>
</reference>
<feature type="domain" description="Reverse transcriptase" evidence="1">
    <location>
        <begin position="1"/>
        <end position="187"/>
    </location>
</feature>
<protein>
    <recommendedName>
        <fullName evidence="1">Reverse transcriptase domain-containing protein</fullName>
    </recommendedName>
</protein>
<dbReference type="GO" id="GO:0003964">
    <property type="term" value="F:RNA-directed DNA polymerase activity"/>
    <property type="evidence" value="ECO:0007669"/>
    <property type="project" value="TreeGrafter"/>
</dbReference>
<gene>
    <name evidence="2" type="ORF">LUZ61_023078</name>
</gene>
<dbReference type="PANTHER" id="PTHR33642">
    <property type="entry name" value="COX1/OXI3 INTRON 1 PROTEIN-RELATED"/>
    <property type="match status" value="1"/>
</dbReference>
<sequence length="358" mass="40352">MKEAIRMVPEFIYDPEFPDTSHFRSRRGCHSALRRIKEEWGTSRWFLEFDIRKCFHTIDQDRLISILKEEIDDSKFFYSTQKLFSSGLIVRGGKGPDSVPHSVLLSALLGNIYLHKLDQEIGRIRQKHEIPLVQRIRSVLLRTGRRIDDQEKSGEEASFNAPQDNRAIIVGRGKSIQRKPTFHSLVSSWHTPPASLLRRRGDHKIPSFFPSSASLAAFLNKPSSLLCTAFLIEAAGLTPKAEFSGRKGGFTQNLAMRDLLQYCKRRGLLIELGGKAILVIRSSERGQVLQPAPFQSHSFLIRIFDARYADDLLLGIVGAVFILIEIQKRITHFLQSGLKGSAGSTTIAARSKVNSSVR</sequence>
<name>A0AAD5W4X9_9POAL</name>
<dbReference type="GO" id="GO:0090615">
    <property type="term" value="P:mitochondrial mRNA processing"/>
    <property type="evidence" value="ECO:0007669"/>
    <property type="project" value="TreeGrafter"/>
</dbReference>
<dbReference type="AlphaFoldDB" id="A0AAD5W4X9"/>
<dbReference type="SUPFAM" id="SSF56672">
    <property type="entry name" value="DNA/RNA polymerases"/>
    <property type="match status" value="1"/>
</dbReference>
<evidence type="ECO:0000313" key="3">
    <source>
        <dbReference type="Proteomes" id="UP001210211"/>
    </source>
</evidence>
<dbReference type="InterPro" id="IPR043502">
    <property type="entry name" value="DNA/RNA_pol_sf"/>
</dbReference>
<dbReference type="GO" id="GO:0005739">
    <property type="term" value="C:mitochondrion"/>
    <property type="evidence" value="ECO:0007669"/>
    <property type="project" value="TreeGrafter"/>
</dbReference>